<gene>
    <name evidence="3" type="ORF">HG15A2_06390</name>
</gene>
<dbReference type="OrthoDB" id="223521at2"/>
<protein>
    <submittedName>
        <fullName evidence="3">Uncharacterized protein</fullName>
    </submittedName>
</protein>
<dbReference type="AlphaFoldDB" id="A0A517MR72"/>
<feature type="region of interest" description="Disordered" evidence="1">
    <location>
        <begin position="76"/>
        <end position="121"/>
    </location>
</feature>
<feature type="compositionally biased region" description="Polar residues" evidence="1">
    <location>
        <begin position="1194"/>
        <end position="1210"/>
    </location>
</feature>
<dbReference type="RefSeq" id="WP_145057707.1">
    <property type="nucleotide sequence ID" value="NZ_CP036263.1"/>
</dbReference>
<keyword evidence="2" id="KW-0812">Transmembrane</keyword>
<feature type="region of interest" description="Disordered" evidence="1">
    <location>
        <begin position="756"/>
        <end position="780"/>
    </location>
</feature>
<evidence type="ECO:0000256" key="2">
    <source>
        <dbReference type="SAM" id="Phobius"/>
    </source>
</evidence>
<dbReference type="Proteomes" id="UP000319852">
    <property type="component" value="Chromosome"/>
</dbReference>
<feature type="transmembrane region" description="Helical" evidence="2">
    <location>
        <begin position="1105"/>
        <end position="1122"/>
    </location>
</feature>
<dbReference type="KEGG" id="amob:HG15A2_06390"/>
<proteinExistence type="predicted"/>
<dbReference type="EMBL" id="CP036263">
    <property type="protein sequence ID" value="QDS97378.1"/>
    <property type="molecule type" value="Genomic_DNA"/>
</dbReference>
<sequence length="1216" mass="133224">MLSITTRSNSPETITVGRSFPRIRISAAFPCGSLVQVRNLSQLYRFILGNVPRLGVLCLVLSPALWFSQNANAQEPSDTEAEVTASDSSDSSDLKSDSSDLKSDSSDLKSDAPSGFSGVNTQADDAPPVYYLPDAEGKLRRVIGFRYEDFLELQGLHQKQHEEGVVLESLVVTGKVAGEVAELEVTLTVIKPDRIRQSLPIEFGSAILQDVVFPKVTQATEAQSNELENAVAFDSKQNAYVLWLSEQLVGRNEITLKLAHRIDRVAGQRRLSLPLPRAAKSKLTLDIEGQDVEVNATGMKVPSEQQATESGTRVTAAVAAGITEITWLPPTVVRDKQQRISAVLDVLAELEPDRIGYRCRFQAVTLGQLVETFKIQLPPGFELSEETADESFEVRRVEDRAADRMQIEIRFPAATAKPPIINFNLSRPVTGDKSTVEHRLSVPRVLEVYRQSGAIAVSTSDQLQSYYDLTGSIDQVAVSELPETLAGPNVTAAFLYAGTDGELLAHTQPRIERVRVRPEYQLAINSDECTLAVELNYQISSARLFTLRVDLQDWQLTEDLVESGGLVDRSRLHTNSDNVLILPLVNPAEDSVKVRFTLRRPLATGQNTLFLPEPLGAFNRPGKLTATSIAALRMTPSPSTTRGLTLSAAVPSSIEADRSFQGESDAPEDSSLSYNVYSGSAALGLVLTQRPGEIEAFSRTSVKLRESSVQLQQRLEYQMKYESKAFISLKVPRELWEAGKLNLYWDDLPLERNAISEPQPQEDQSASTNATDESHKPLQITLPRRVLGSGQLTMQYEDNLPAFTGDQPVKIDLLLAQPVDLQTGGVAEVTPASDYSVTLGNTTNGNHWTPASALAGNSPDIVLLNQGSAESLPLSVQQNSGRDAGILRLDRAWAQTWIVGSQRQDRFVYLLECTRPQVTVDLPVPLRGQAIEVLLNGQRVGNTRLTPGQMALDFKLSENQGRNTLELRTQRSASAGGWNTLTTEVPTIVGTTTTAPFYWQLVVPASQSLLRGPKEMVGEYRIGWRGYQWGRQPTQRQSDLENWTSASPLGQQPGAGSNEYVFASWRTPSFVSATVLPQLWIQLSTIAVLLGIGLASLYSSFWRSPLFWLIVSSVLLMLAFAWPQFAVMMIQGILIAGTLVAAAALLRRWLVLEMPQPASRQSSESIDIRTVSTDIWREPSHIDPAATVAPGSALPSSDLPTASMPPTNMPKSGIDP</sequence>
<keyword evidence="2" id="KW-1133">Transmembrane helix</keyword>
<evidence type="ECO:0000313" key="3">
    <source>
        <dbReference type="EMBL" id="QDS97378.1"/>
    </source>
</evidence>
<evidence type="ECO:0000313" key="4">
    <source>
        <dbReference type="Proteomes" id="UP000319852"/>
    </source>
</evidence>
<keyword evidence="4" id="KW-1185">Reference proteome</keyword>
<feature type="region of interest" description="Disordered" evidence="1">
    <location>
        <begin position="1179"/>
        <end position="1216"/>
    </location>
</feature>
<feature type="compositionally biased region" description="Polar residues" evidence="1">
    <location>
        <begin position="756"/>
        <end position="771"/>
    </location>
</feature>
<feature type="transmembrane region" description="Helical" evidence="2">
    <location>
        <begin position="1079"/>
        <end position="1098"/>
    </location>
</feature>
<name>A0A517MR72_9BACT</name>
<accession>A0A517MR72</accession>
<evidence type="ECO:0000256" key="1">
    <source>
        <dbReference type="SAM" id="MobiDB-lite"/>
    </source>
</evidence>
<feature type="transmembrane region" description="Helical" evidence="2">
    <location>
        <begin position="1128"/>
        <end position="1146"/>
    </location>
</feature>
<organism evidence="3 4">
    <name type="scientific">Adhaeretor mobilis</name>
    <dbReference type="NCBI Taxonomy" id="1930276"/>
    <lineage>
        <taxon>Bacteria</taxon>
        <taxon>Pseudomonadati</taxon>
        <taxon>Planctomycetota</taxon>
        <taxon>Planctomycetia</taxon>
        <taxon>Pirellulales</taxon>
        <taxon>Lacipirellulaceae</taxon>
        <taxon>Adhaeretor</taxon>
    </lineage>
</organism>
<feature type="compositionally biased region" description="Basic and acidic residues" evidence="1">
    <location>
        <begin position="92"/>
        <end position="110"/>
    </location>
</feature>
<keyword evidence="2" id="KW-0472">Membrane</keyword>
<reference evidence="3 4" key="1">
    <citation type="submission" date="2019-02" db="EMBL/GenBank/DDBJ databases">
        <title>Deep-cultivation of Planctomycetes and their phenomic and genomic characterization uncovers novel biology.</title>
        <authorList>
            <person name="Wiegand S."/>
            <person name="Jogler M."/>
            <person name="Boedeker C."/>
            <person name="Pinto D."/>
            <person name="Vollmers J."/>
            <person name="Rivas-Marin E."/>
            <person name="Kohn T."/>
            <person name="Peeters S.H."/>
            <person name="Heuer A."/>
            <person name="Rast P."/>
            <person name="Oberbeckmann S."/>
            <person name="Bunk B."/>
            <person name="Jeske O."/>
            <person name="Meyerdierks A."/>
            <person name="Storesund J.E."/>
            <person name="Kallscheuer N."/>
            <person name="Luecker S."/>
            <person name="Lage O.M."/>
            <person name="Pohl T."/>
            <person name="Merkel B.J."/>
            <person name="Hornburger P."/>
            <person name="Mueller R.-W."/>
            <person name="Bruemmer F."/>
            <person name="Labrenz M."/>
            <person name="Spormann A.M."/>
            <person name="Op den Camp H."/>
            <person name="Overmann J."/>
            <person name="Amann R."/>
            <person name="Jetten M.S.M."/>
            <person name="Mascher T."/>
            <person name="Medema M.H."/>
            <person name="Devos D.P."/>
            <person name="Kaster A.-K."/>
            <person name="Ovreas L."/>
            <person name="Rohde M."/>
            <person name="Galperin M.Y."/>
            <person name="Jogler C."/>
        </authorList>
    </citation>
    <scope>NUCLEOTIDE SEQUENCE [LARGE SCALE GENOMIC DNA]</scope>
    <source>
        <strain evidence="3 4">HG15A2</strain>
    </source>
</reference>